<evidence type="ECO:0000256" key="5">
    <source>
        <dbReference type="NCBIfam" id="TIGR02228"/>
    </source>
</evidence>
<gene>
    <name evidence="9" type="ORF">A3K52_01995</name>
</gene>
<dbReference type="InterPro" id="IPR058094">
    <property type="entry name" value="Ig-like_OmpL47-like"/>
</dbReference>
<proteinExistence type="predicted"/>
<dbReference type="GO" id="GO:0009003">
    <property type="term" value="F:signal peptidase activity"/>
    <property type="evidence" value="ECO:0007669"/>
    <property type="project" value="UniProtKB-EC"/>
</dbReference>
<dbReference type="InterPro" id="IPR001733">
    <property type="entry name" value="Peptidase_S26B"/>
</dbReference>
<dbReference type="InterPro" id="IPR036415">
    <property type="entry name" value="Lamin_tail_dom_sf"/>
</dbReference>
<dbReference type="InterPro" id="IPR036116">
    <property type="entry name" value="FN3_sf"/>
</dbReference>
<organism evidence="9 10">
    <name type="scientific">Candidatus Roizmanbacteria bacterium RIFOXYD1_FULL_38_12</name>
    <dbReference type="NCBI Taxonomy" id="1802093"/>
    <lineage>
        <taxon>Bacteria</taxon>
        <taxon>Candidatus Roizmaniibacteriota</taxon>
    </lineage>
</organism>
<dbReference type="EC" id="3.4.21.89" evidence="5"/>
<dbReference type="PANTHER" id="PTHR10806:SF6">
    <property type="entry name" value="SIGNAL PEPTIDASE COMPLEX CATALYTIC SUBUNIT SEC11"/>
    <property type="match status" value="1"/>
</dbReference>
<comment type="caution">
    <text evidence="9">The sequence shown here is derived from an EMBL/GenBank/DDBJ whole genome shotgun (WGS) entry which is preliminary data.</text>
</comment>
<dbReference type="NCBIfam" id="TIGR02228">
    <property type="entry name" value="sigpep_I_arch"/>
    <property type="match status" value="1"/>
</dbReference>
<evidence type="ECO:0000313" key="9">
    <source>
        <dbReference type="EMBL" id="OGK73543.1"/>
    </source>
</evidence>
<dbReference type="Pfam" id="PF00041">
    <property type="entry name" value="fn3"/>
    <property type="match status" value="1"/>
</dbReference>
<feature type="transmembrane region" description="Helical" evidence="6">
    <location>
        <begin position="21"/>
        <end position="45"/>
    </location>
</feature>
<evidence type="ECO:0000313" key="10">
    <source>
        <dbReference type="Proteomes" id="UP000177050"/>
    </source>
</evidence>
<evidence type="ECO:0000256" key="2">
    <source>
        <dbReference type="ARBA" id="ARBA00022692"/>
    </source>
</evidence>
<dbReference type="SMART" id="SM00060">
    <property type="entry name" value="FN3"/>
    <property type="match status" value="1"/>
</dbReference>
<keyword evidence="4 6" id="KW-0472">Membrane</keyword>
<sequence length="1157" mass="126801">MAKKEVEKNNTAKVWKILKTVGIVFEWAIFAVLIATFLIVLSPLLPTKKYIYTYIVATGSMESAIHAGSVAFVKPAETTKLKKGDIITFTSPKDSKLTVLHRIIAVNKSGKEKTFMTKGDNNNSPDSWTISQTMIKGQFLFSVPYLGHIGALIKTPKGFAAIVIFPALILAVLQIKTIKLGIDEEVERRTNQVLEKTKNKKGKALLKNVILLAFILNGLVIYGVSEISRALFVSSSTASGVTFSVKDFVPPPVPTLLSPTNNSYRNTSGLVMDWSDVTDYEDMHNPVYYIYQSARNPGFSPLAYTSGHLSASQIPAPGTPDGEYWWHVKACDTLDNCSDWTPAWKVIVDNTAPPAPTNLLWKKADGTIISCGGATNSYSIIADWDNVIDPFPGQIEKYEYFITYPKLDGTIGTWSTFVISSQYTGVFNAGQGVHTYKVRAYDKTNNISVWSSECSIVYDSVAPSPVSLSITGSYTKAVEEKVVNGGLEDGLNGWTTAGDVDVIASDTIPQLSPEPDLVINPYEGLSMAKIGNYTYPTDQGNKVWENRLMQSISGGAKSLSLHYNYASYDFAPFDDPGFFIRLNGQEVFKLDPSVLDDTDVGIATSSGWQQFYYDLSNYSDSENINLAIYAGNSYDDTRQSWGYVDAITTYFVSAPGHAIYTLSGTDSSSGINHYEYRIGGGSWQQTPSTFQVTEHGDHWVEYKAVDNAGNESLIYRVQIITDTQAPSQITDLQVDEIGANSATLSWTAPGNDGASGKAAKYDIRYSTSPIDLDNFETATSSGKSPVPNESGLEETIEILGLNPSTTYYFAIKAADEAPNWSDIYTTSSTTTPLSPATTVSPGDLIINELMWMGSSVSSADEWIELRNMTDRTIDLTGFKIQKYNGSTYVDMITLPSSFIEARGYYLIANYTPGSSDSQLRPLVTADLVTTSVDLAAGHLQLQLTDSLDNVLDSAWDYTYNLSDGEGEGLYDAVNLKYYSMERTSIPGDGTDPLNWYSCIDAQSYTDFFTVGVTGSDIRGTPRVENRSENEPYNRKLKQTIPPTPTLTLAPTVALDKNPKVILIFSETKDSIGFIVENITAYSELTYKLENSLTKKIIADNSSSEEVLSGQDKYEAKGIILETCSGGVCTKLTDTENLTLTVVLTDKEGKEILLETKP</sequence>
<evidence type="ECO:0000256" key="6">
    <source>
        <dbReference type="SAM" id="Phobius"/>
    </source>
</evidence>
<evidence type="ECO:0000259" key="7">
    <source>
        <dbReference type="PROSITE" id="PS50853"/>
    </source>
</evidence>
<feature type="transmembrane region" description="Helical" evidence="6">
    <location>
        <begin position="205"/>
        <end position="224"/>
    </location>
</feature>
<dbReference type="InterPro" id="IPR013783">
    <property type="entry name" value="Ig-like_fold"/>
</dbReference>
<dbReference type="GO" id="GO:0006465">
    <property type="term" value="P:signal peptide processing"/>
    <property type="evidence" value="ECO:0007669"/>
    <property type="project" value="UniProtKB-UniRule"/>
</dbReference>
<dbReference type="InterPro" id="IPR003961">
    <property type="entry name" value="FN3_dom"/>
</dbReference>
<name>A0A1F7L086_9BACT</name>
<dbReference type="PANTHER" id="PTHR10806">
    <property type="entry name" value="SIGNAL PEPTIDASE COMPLEX CATALYTIC SUBUNIT SEC11"/>
    <property type="match status" value="1"/>
</dbReference>
<dbReference type="Gene3D" id="2.60.40.1260">
    <property type="entry name" value="Lamin Tail domain"/>
    <property type="match status" value="1"/>
</dbReference>
<dbReference type="InterPro" id="IPR001322">
    <property type="entry name" value="Lamin_tail_dom"/>
</dbReference>
<keyword evidence="3 6" id="KW-1133">Transmembrane helix</keyword>
<dbReference type="EMBL" id="MGBR01000001">
    <property type="protein sequence ID" value="OGK73543.1"/>
    <property type="molecule type" value="Genomic_DNA"/>
</dbReference>
<dbReference type="CDD" id="cd00063">
    <property type="entry name" value="FN3"/>
    <property type="match status" value="1"/>
</dbReference>
<feature type="domain" description="LTD" evidence="8">
    <location>
        <begin position="828"/>
        <end position="961"/>
    </location>
</feature>
<dbReference type="InterPro" id="IPR036286">
    <property type="entry name" value="LexA/Signal_pep-like_sf"/>
</dbReference>
<keyword evidence="2 6" id="KW-0812">Transmembrane</keyword>
<dbReference type="PROSITE" id="PS50853">
    <property type="entry name" value="FN3"/>
    <property type="match status" value="1"/>
</dbReference>
<dbReference type="SUPFAM" id="SSF49265">
    <property type="entry name" value="Fibronectin type III"/>
    <property type="match status" value="1"/>
</dbReference>
<dbReference type="PROSITE" id="PS51841">
    <property type="entry name" value="LTD"/>
    <property type="match status" value="1"/>
</dbReference>
<dbReference type="AlphaFoldDB" id="A0A1F7L086"/>
<dbReference type="GO" id="GO:0016020">
    <property type="term" value="C:membrane"/>
    <property type="evidence" value="ECO:0007669"/>
    <property type="project" value="UniProtKB-SubCell"/>
</dbReference>
<comment type="subcellular location">
    <subcellularLocation>
        <location evidence="1">Membrane</location>
    </subcellularLocation>
</comment>
<evidence type="ECO:0000256" key="4">
    <source>
        <dbReference type="ARBA" id="ARBA00023136"/>
    </source>
</evidence>
<dbReference type="NCBIfam" id="NF047446">
    <property type="entry name" value="barrel_OmpL47"/>
    <property type="match status" value="1"/>
</dbReference>
<feature type="transmembrane region" description="Helical" evidence="6">
    <location>
        <begin position="51"/>
        <end position="73"/>
    </location>
</feature>
<dbReference type="GO" id="GO:0004252">
    <property type="term" value="F:serine-type endopeptidase activity"/>
    <property type="evidence" value="ECO:0007669"/>
    <property type="project" value="UniProtKB-UniRule"/>
</dbReference>
<dbReference type="Pfam" id="PF00932">
    <property type="entry name" value="LTD"/>
    <property type="match status" value="1"/>
</dbReference>
<dbReference type="SUPFAM" id="SSF51306">
    <property type="entry name" value="LexA/Signal peptidase"/>
    <property type="match status" value="1"/>
</dbReference>
<dbReference type="CDD" id="cd06530">
    <property type="entry name" value="S26_SPase_I"/>
    <property type="match status" value="1"/>
</dbReference>
<dbReference type="InterPro" id="IPR019533">
    <property type="entry name" value="Peptidase_S26"/>
</dbReference>
<dbReference type="SUPFAM" id="SSF74853">
    <property type="entry name" value="Lamin A/C globular tail domain"/>
    <property type="match status" value="1"/>
</dbReference>
<dbReference type="Gene3D" id="2.10.109.10">
    <property type="entry name" value="Umud Fragment, subunit A"/>
    <property type="match status" value="1"/>
</dbReference>
<evidence type="ECO:0000256" key="3">
    <source>
        <dbReference type="ARBA" id="ARBA00022989"/>
    </source>
</evidence>
<evidence type="ECO:0000259" key="8">
    <source>
        <dbReference type="PROSITE" id="PS51841"/>
    </source>
</evidence>
<feature type="domain" description="Fibronectin type-III" evidence="7">
    <location>
        <begin position="728"/>
        <end position="834"/>
    </location>
</feature>
<reference evidence="9 10" key="1">
    <citation type="journal article" date="2016" name="Nat. Commun.">
        <title>Thousands of microbial genomes shed light on interconnected biogeochemical processes in an aquifer system.</title>
        <authorList>
            <person name="Anantharaman K."/>
            <person name="Brown C.T."/>
            <person name="Hug L.A."/>
            <person name="Sharon I."/>
            <person name="Castelle C.J."/>
            <person name="Probst A.J."/>
            <person name="Thomas B.C."/>
            <person name="Singh A."/>
            <person name="Wilkins M.J."/>
            <person name="Karaoz U."/>
            <person name="Brodie E.L."/>
            <person name="Williams K.H."/>
            <person name="Hubbard S.S."/>
            <person name="Banfield J.F."/>
        </authorList>
    </citation>
    <scope>NUCLEOTIDE SEQUENCE [LARGE SCALE GENOMIC DNA]</scope>
</reference>
<protein>
    <recommendedName>
        <fullName evidence="5">Signal peptidase I</fullName>
        <ecNumber evidence="5">3.4.21.89</ecNumber>
    </recommendedName>
</protein>
<dbReference type="Pfam" id="PF10502">
    <property type="entry name" value="Peptidase_S26"/>
    <property type="match status" value="1"/>
</dbReference>
<dbReference type="Gene3D" id="2.60.40.10">
    <property type="entry name" value="Immunoglobulins"/>
    <property type="match status" value="2"/>
</dbReference>
<dbReference type="Proteomes" id="UP000177050">
    <property type="component" value="Unassembled WGS sequence"/>
</dbReference>
<accession>A0A1F7L086</accession>
<evidence type="ECO:0000256" key="1">
    <source>
        <dbReference type="ARBA" id="ARBA00004370"/>
    </source>
</evidence>